<evidence type="ECO:0000259" key="2">
    <source>
        <dbReference type="Pfam" id="PF13240"/>
    </source>
</evidence>
<dbReference type="EMBL" id="NTMR01000002">
    <property type="protein sequence ID" value="PBK06236.1"/>
    <property type="molecule type" value="Genomic_DNA"/>
</dbReference>
<evidence type="ECO:0000313" key="4">
    <source>
        <dbReference type="Proteomes" id="UP000242313"/>
    </source>
</evidence>
<dbReference type="Pfam" id="PF13240">
    <property type="entry name" value="Zn_Ribbon_1"/>
    <property type="match status" value="1"/>
</dbReference>
<protein>
    <recommendedName>
        <fullName evidence="2">Zinc-ribbon domain-containing protein</fullName>
    </recommendedName>
</protein>
<accession>A0A2A3MN37</accession>
<evidence type="ECO:0000256" key="1">
    <source>
        <dbReference type="SAM" id="Phobius"/>
    </source>
</evidence>
<keyword evidence="1" id="KW-0812">Transmembrane</keyword>
<sequence length="103" mass="11151">MALVGCAECGKEVSERASQCPSCGAPVKRPASGAGGLLKWGAVVLVGVIGLYWLIEANDPTREQRLMDREAYQLCQKMAVSTGNPGACEGMRKDYWAKYNREP</sequence>
<name>A0A2A3MN37_9PSED</name>
<feature type="transmembrane region" description="Helical" evidence="1">
    <location>
        <begin position="37"/>
        <end position="55"/>
    </location>
</feature>
<organism evidence="3 4">
    <name type="scientific">Pseudomonas abyssi</name>
    <dbReference type="NCBI Taxonomy" id="170540"/>
    <lineage>
        <taxon>Bacteria</taxon>
        <taxon>Pseudomonadati</taxon>
        <taxon>Pseudomonadota</taxon>
        <taxon>Gammaproteobacteria</taxon>
        <taxon>Pseudomonadales</taxon>
        <taxon>Pseudomonadaceae</taxon>
        <taxon>Pseudomonas</taxon>
    </lineage>
</organism>
<keyword evidence="1" id="KW-1133">Transmembrane helix</keyword>
<dbReference type="Proteomes" id="UP000242313">
    <property type="component" value="Unassembled WGS sequence"/>
</dbReference>
<comment type="caution">
    <text evidence="3">The sequence shown here is derived from an EMBL/GenBank/DDBJ whole genome shotgun (WGS) entry which is preliminary data.</text>
</comment>
<gene>
    <name evidence="3" type="ORF">CNQ84_02355</name>
</gene>
<feature type="domain" description="Zinc-ribbon" evidence="2">
    <location>
        <begin position="6"/>
        <end position="27"/>
    </location>
</feature>
<evidence type="ECO:0000313" key="3">
    <source>
        <dbReference type="EMBL" id="PBK06236.1"/>
    </source>
</evidence>
<keyword evidence="1" id="KW-0472">Membrane</keyword>
<dbReference type="InterPro" id="IPR026870">
    <property type="entry name" value="Zinc_ribbon_dom"/>
</dbReference>
<keyword evidence="4" id="KW-1185">Reference proteome</keyword>
<dbReference type="RefSeq" id="WP_096003300.1">
    <property type="nucleotide sequence ID" value="NZ_NTMR01000002.1"/>
</dbReference>
<proteinExistence type="predicted"/>
<dbReference type="AlphaFoldDB" id="A0A2A3MN37"/>
<reference evidence="3 4" key="1">
    <citation type="submission" date="2017-09" db="EMBL/GenBank/DDBJ databases">
        <title>Pseudomonas abyssi sp. nov. isolated from Abyssopelagic Water.</title>
        <authorList>
            <person name="Wei Y."/>
        </authorList>
    </citation>
    <scope>NUCLEOTIDE SEQUENCE [LARGE SCALE GENOMIC DNA]</scope>
    <source>
        <strain evidence="3 4">MT5</strain>
    </source>
</reference>